<organism evidence="2 3">
    <name type="scientific">Candidatus Collierbacteria bacterium GW2011_GWA2_44_99</name>
    <dbReference type="NCBI Taxonomy" id="1618380"/>
    <lineage>
        <taxon>Bacteria</taxon>
        <taxon>Candidatus Collieribacteriota</taxon>
    </lineage>
</organism>
<dbReference type="AlphaFoldDB" id="A0A0G1KQC6"/>
<proteinExistence type="predicted"/>
<evidence type="ECO:0000256" key="1">
    <source>
        <dbReference type="SAM" id="Phobius"/>
    </source>
</evidence>
<feature type="transmembrane region" description="Helical" evidence="1">
    <location>
        <begin position="20"/>
        <end position="35"/>
    </location>
</feature>
<name>A0A0G1KQC6_9BACT</name>
<feature type="transmembrane region" description="Helical" evidence="1">
    <location>
        <begin position="138"/>
        <end position="158"/>
    </location>
</feature>
<dbReference type="EMBL" id="LCJW01000020">
    <property type="protein sequence ID" value="KKT85866.1"/>
    <property type="molecule type" value="Genomic_DNA"/>
</dbReference>
<sequence length="160" mass="18002">MLESLHLSPLKEDRMNTKQWIFSILVLVVAIWVGVEKTHSQTMYGTTVSFTVDASDKITITGADLVSVNSEDDGYYRIYAGESRLIGYPDEKDQFSAEDPVFPTQDWQIKDGIGVDVTIKSDHTVVITREHSVENKSFTIYLIAVLTLFILFIGSFFLGN</sequence>
<accession>A0A0G1KQC6</accession>
<reference evidence="2 3" key="1">
    <citation type="journal article" date="2015" name="Nature">
        <title>rRNA introns, odd ribosomes, and small enigmatic genomes across a large radiation of phyla.</title>
        <authorList>
            <person name="Brown C.T."/>
            <person name="Hug L.A."/>
            <person name="Thomas B.C."/>
            <person name="Sharon I."/>
            <person name="Castelle C.J."/>
            <person name="Singh A."/>
            <person name="Wilkins M.J."/>
            <person name="Williams K.H."/>
            <person name="Banfield J.F."/>
        </authorList>
    </citation>
    <scope>NUCLEOTIDE SEQUENCE [LARGE SCALE GENOMIC DNA]</scope>
</reference>
<evidence type="ECO:0000313" key="2">
    <source>
        <dbReference type="EMBL" id="KKT85866.1"/>
    </source>
</evidence>
<keyword evidence="1" id="KW-0812">Transmembrane</keyword>
<keyword evidence="1" id="KW-0472">Membrane</keyword>
<gene>
    <name evidence="2" type="ORF">UW84_C0020G0002</name>
</gene>
<protein>
    <submittedName>
        <fullName evidence="2">Uncharacterized protein</fullName>
    </submittedName>
</protein>
<evidence type="ECO:0000313" key="3">
    <source>
        <dbReference type="Proteomes" id="UP000034797"/>
    </source>
</evidence>
<keyword evidence="1" id="KW-1133">Transmembrane helix</keyword>
<comment type="caution">
    <text evidence="2">The sequence shown here is derived from an EMBL/GenBank/DDBJ whole genome shotgun (WGS) entry which is preliminary data.</text>
</comment>
<dbReference type="Proteomes" id="UP000034797">
    <property type="component" value="Unassembled WGS sequence"/>
</dbReference>